<comment type="caution">
    <text evidence="1">The sequence shown here is derived from an EMBL/GenBank/DDBJ whole genome shotgun (WGS) entry which is preliminary data.</text>
</comment>
<sequence length="137" mass="15225">MSAAQRPRKALICDLLNHLRGRALKPPVAYPGYDTERNEAVDPSAALILKSRGITQKGWPCKFAYLRLPEIQEMATMITYDFALHFGYDGEAGDVPALNQFFDDMGGDIIEFTTFLCSNGVRGERLASENRLAVEVV</sequence>
<evidence type="ECO:0000313" key="1">
    <source>
        <dbReference type="EMBL" id="KJY00333.1"/>
    </source>
</evidence>
<reference evidence="1 2" key="1">
    <citation type="submission" date="2015-03" db="EMBL/GenBank/DDBJ databases">
        <title>RNA-seq based gene annotation and comparative genomics of four Zymoseptoria species reveal species-specific pathogenicity related genes and transposable element activity.</title>
        <authorList>
            <person name="Grandaubert J."/>
            <person name="Bhattacharyya A."/>
            <person name="Stukenbrock E.H."/>
        </authorList>
    </citation>
    <scope>NUCLEOTIDE SEQUENCE [LARGE SCALE GENOMIC DNA]</scope>
    <source>
        <strain evidence="1 2">Zb18110</strain>
    </source>
</reference>
<dbReference type="AlphaFoldDB" id="A0A0F4GTF6"/>
<name>A0A0F4GTF6_9PEZI</name>
<gene>
    <name evidence="1" type="ORF">TI39_contig336g00014</name>
</gene>
<accession>A0A0F4GTF6</accession>
<proteinExistence type="predicted"/>
<evidence type="ECO:0000313" key="2">
    <source>
        <dbReference type="Proteomes" id="UP000033647"/>
    </source>
</evidence>
<dbReference type="Proteomes" id="UP000033647">
    <property type="component" value="Unassembled WGS sequence"/>
</dbReference>
<keyword evidence="2" id="KW-1185">Reference proteome</keyword>
<organism evidence="1 2">
    <name type="scientific">Zymoseptoria brevis</name>
    <dbReference type="NCBI Taxonomy" id="1047168"/>
    <lineage>
        <taxon>Eukaryota</taxon>
        <taxon>Fungi</taxon>
        <taxon>Dikarya</taxon>
        <taxon>Ascomycota</taxon>
        <taxon>Pezizomycotina</taxon>
        <taxon>Dothideomycetes</taxon>
        <taxon>Dothideomycetidae</taxon>
        <taxon>Mycosphaerellales</taxon>
        <taxon>Mycosphaerellaceae</taxon>
        <taxon>Zymoseptoria</taxon>
    </lineage>
</organism>
<dbReference type="EMBL" id="LAFY01000328">
    <property type="protein sequence ID" value="KJY00333.1"/>
    <property type="molecule type" value="Genomic_DNA"/>
</dbReference>
<protein>
    <submittedName>
        <fullName evidence="1">Uncharacterized protein</fullName>
    </submittedName>
</protein>